<dbReference type="Proteomes" id="UP000244037">
    <property type="component" value="Unassembled WGS sequence"/>
</dbReference>
<dbReference type="InterPro" id="IPR001352">
    <property type="entry name" value="RNase_HII/HIII"/>
</dbReference>
<dbReference type="GO" id="GO:0030145">
    <property type="term" value="F:manganese ion binding"/>
    <property type="evidence" value="ECO:0007669"/>
    <property type="project" value="UniProtKB-UniRule"/>
</dbReference>
<dbReference type="Pfam" id="PF01351">
    <property type="entry name" value="RNase_HII"/>
    <property type="match status" value="1"/>
</dbReference>
<evidence type="ECO:0000259" key="17">
    <source>
        <dbReference type="PROSITE" id="PS51975"/>
    </source>
</evidence>
<keyword evidence="8 14" id="KW-0963">Cytoplasm</keyword>
<dbReference type="InterPro" id="IPR022898">
    <property type="entry name" value="RNase_HII"/>
</dbReference>
<evidence type="ECO:0000256" key="14">
    <source>
        <dbReference type="HAMAP-Rule" id="MF_00052"/>
    </source>
</evidence>
<keyword evidence="19" id="KW-1185">Reference proteome</keyword>
<keyword evidence="13 14" id="KW-0464">Manganese</keyword>
<dbReference type="PROSITE" id="PS51975">
    <property type="entry name" value="RNASE_H_2"/>
    <property type="match status" value="1"/>
</dbReference>
<keyword evidence="9 14" id="KW-0540">Nuclease</keyword>
<evidence type="ECO:0000256" key="2">
    <source>
        <dbReference type="ARBA" id="ARBA00001946"/>
    </source>
</evidence>
<dbReference type="CDD" id="cd07182">
    <property type="entry name" value="RNase_HII_bacteria_HII_like"/>
    <property type="match status" value="1"/>
</dbReference>
<dbReference type="Gene3D" id="3.30.420.10">
    <property type="entry name" value="Ribonuclease H-like superfamily/Ribonuclease H"/>
    <property type="match status" value="1"/>
</dbReference>
<keyword evidence="12 14" id="KW-0378">Hydrolase</keyword>
<reference evidence="18 19" key="1">
    <citation type="submission" date="2018-04" db="EMBL/GenBank/DDBJ databases">
        <title>Genomic Encyclopedia of Archaeal and Bacterial Type Strains, Phase II (KMG-II): from individual species to whole genera.</title>
        <authorList>
            <person name="Goeker M."/>
        </authorList>
    </citation>
    <scope>NUCLEOTIDE SEQUENCE [LARGE SCALE GENOMIC DNA]</scope>
    <source>
        <strain evidence="18 19">DSM 19783</strain>
    </source>
</reference>
<dbReference type="AlphaFoldDB" id="A0A8E3AP12"/>
<evidence type="ECO:0000256" key="6">
    <source>
        <dbReference type="ARBA" id="ARBA00012180"/>
    </source>
</evidence>
<dbReference type="EC" id="3.1.26.4" evidence="6 14"/>
<evidence type="ECO:0000256" key="4">
    <source>
        <dbReference type="ARBA" id="ARBA00004496"/>
    </source>
</evidence>
<sequence length="226" mass="24131">MGLAGPGIWRFCLPMTKPLPDFSLEAEALAGGARLIAGVDEVGRGPLAGPVMAAAVCLTPDDIPDGLRDSKTLTAHRREVLAAEIRARAAIGLGEASAREIEELNILQASHLAMCRALAALPVPPDLALIDGNSLPRALPCRGIRVVKGDARCLSIAAASIVAKVARDAVMVELAQQYPGYGWDHNAGYPTKEHLRALRDMGVSPHHRRSFKPVYNILWQDKSISP</sequence>
<dbReference type="GO" id="GO:0043137">
    <property type="term" value="P:DNA replication, removal of RNA primer"/>
    <property type="evidence" value="ECO:0007669"/>
    <property type="project" value="TreeGrafter"/>
</dbReference>
<accession>A0A8E3AP12</accession>
<evidence type="ECO:0000256" key="5">
    <source>
        <dbReference type="ARBA" id="ARBA00007383"/>
    </source>
</evidence>
<dbReference type="HAMAP" id="MF_00052_B">
    <property type="entry name" value="RNase_HII_B"/>
    <property type="match status" value="1"/>
</dbReference>
<dbReference type="PANTHER" id="PTHR10954">
    <property type="entry name" value="RIBONUCLEASE H2 SUBUNIT A"/>
    <property type="match status" value="1"/>
</dbReference>
<dbReference type="GO" id="GO:0003723">
    <property type="term" value="F:RNA binding"/>
    <property type="evidence" value="ECO:0007669"/>
    <property type="project" value="UniProtKB-UniRule"/>
</dbReference>
<feature type="binding site" evidence="14 15">
    <location>
        <position position="131"/>
    </location>
    <ligand>
        <name>a divalent metal cation</name>
        <dbReference type="ChEBI" id="CHEBI:60240"/>
    </ligand>
</feature>
<evidence type="ECO:0000256" key="15">
    <source>
        <dbReference type="PROSITE-ProRule" id="PRU01319"/>
    </source>
</evidence>
<evidence type="ECO:0000256" key="1">
    <source>
        <dbReference type="ARBA" id="ARBA00000077"/>
    </source>
</evidence>
<evidence type="ECO:0000256" key="7">
    <source>
        <dbReference type="ARBA" id="ARBA00019179"/>
    </source>
</evidence>
<dbReference type="GO" id="GO:0005737">
    <property type="term" value="C:cytoplasm"/>
    <property type="evidence" value="ECO:0007669"/>
    <property type="project" value="UniProtKB-SubCell"/>
</dbReference>
<dbReference type="NCBIfam" id="NF000595">
    <property type="entry name" value="PRK00015.1-3"/>
    <property type="match status" value="1"/>
</dbReference>
<proteinExistence type="inferred from homology"/>
<name>A0A8E3AP12_9RHOB</name>
<comment type="cofactor">
    <cofactor evidence="14 15">
        <name>Mn(2+)</name>
        <dbReference type="ChEBI" id="CHEBI:29035"/>
    </cofactor>
    <cofactor evidence="14 15">
        <name>Mg(2+)</name>
        <dbReference type="ChEBI" id="CHEBI:18420"/>
    </cofactor>
    <text evidence="14 15">Manganese or magnesium. Binds 1 divalent metal ion per monomer in the absence of substrate. May bind a second metal ion after substrate binding.</text>
</comment>
<dbReference type="InterPro" id="IPR036397">
    <property type="entry name" value="RNaseH_sf"/>
</dbReference>
<keyword evidence="11 14" id="KW-0255">Endonuclease</keyword>
<evidence type="ECO:0000256" key="3">
    <source>
        <dbReference type="ARBA" id="ARBA00004065"/>
    </source>
</evidence>
<dbReference type="GO" id="GO:0032299">
    <property type="term" value="C:ribonuclease H2 complex"/>
    <property type="evidence" value="ECO:0007669"/>
    <property type="project" value="TreeGrafter"/>
</dbReference>
<evidence type="ECO:0000313" key="19">
    <source>
        <dbReference type="Proteomes" id="UP000244037"/>
    </source>
</evidence>
<comment type="cofactor">
    <cofactor evidence="2">
        <name>Mg(2+)</name>
        <dbReference type="ChEBI" id="CHEBI:18420"/>
    </cofactor>
</comment>
<keyword evidence="10 14" id="KW-0479">Metal-binding</keyword>
<organism evidence="18 19">
    <name type="scientific">Rhodovulum kholense</name>
    <dbReference type="NCBI Taxonomy" id="453584"/>
    <lineage>
        <taxon>Bacteria</taxon>
        <taxon>Pseudomonadati</taxon>
        <taxon>Pseudomonadota</taxon>
        <taxon>Alphaproteobacteria</taxon>
        <taxon>Rhodobacterales</taxon>
        <taxon>Paracoccaceae</taxon>
        <taxon>Rhodovulum</taxon>
    </lineage>
</organism>
<dbReference type="SUPFAM" id="SSF53098">
    <property type="entry name" value="Ribonuclease H-like"/>
    <property type="match status" value="1"/>
</dbReference>
<feature type="domain" description="RNase H type-2" evidence="17">
    <location>
        <begin position="34"/>
        <end position="223"/>
    </location>
</feature>
<comment type="subcellular location">
    <subcellularLocation>
        <location evidence="4 14">Cytoplasm</location>
    </subcellularLocation>
</comment>
<comment type="catalytic activity">
    <reaction evidence="1 14 15 16">
        <text>Endonucleolytic cleavage to 5'-phosphomonoester.</text>
        <dbReference type="EC" id="3.1.26.4"/>
    </reaction>
</comment>
<feature type="binding site" evidence="14 15">
    <location>
        <position position="40"/>
    </location>
    <ligand>
        <name>a divalent metal cation</name>
        <dbReference type="ChEBI" id="CHEBI:60240"/>
    </ligand>
</feature>
<feature type="binding site" evidence="14 15">
    <location>
        <position position="41"/>
    </location>
    <ligand>
        <name>a divalent metal cation</name>
        <dbReference type="ChEBI" id="CHEBI:60240"/>
    </ligand>
</feature>
<evidence type="ECO:0000256" key="11">
    <source>
        <dbReference type="ARBA" id="ARBA00022759"/>
    </source>
</evidence>
<evidence type="ECO:0000256" key="13">
    <source>
        <dbReference type="ARBA" id="ARBA00023211"/>
    </source>
</evidence>
<evidence type="ECO:0000256" key="8">
    <source>
        <dbReference type="ARBA" id="ARBA00022490"/>
    </source>
</evidence>
<dbReference type="InterPro" id="IPR024567">
    <property type="entry name" value="RNase_HII/HIII_dom"/>
</dbReference>
<comment type="function">
    <text evidence="3 14 16">Endonuclease that specifically degrades the RNA of RNA-DNA hybrids.</text>
</comment>
<evidence type="ECO:0000256" key="10">
    <source>
        <dbReference type="ARBA" id="ARBA00022723"/>
    </source>
</evidence>
<dbReference type="GO" id="GO:0006298">
    <property type="term" value="P:mismatch repair"/>
    <property type="evidence" value="ECO:0007669"/>
    <property type="project" value="TreeGrafter"/>
</dbReference>
<comment type="caution">
    <text evidence="18">The sequence shown here is derived from an EMBL/GenBank/DDBJ whole genome shotgun (WGS) entry which is preliminary data.</text>
</comment>
<comment type="similarity">
    <text evidence="5 14 16">Belongs to the RNase HII family.</text>
</comment>
<evidence type="ECO:0000256" key="12">
    <source>
        <dbReference type="ARBA" id="ARBA00022801"/>
    </source>
</evidence>
<dbReference type="InterPro" id="IPR012337">
    <property type="entry name" value="RNaseH-like_sf"/>
</dbReference>
<protein>
    <recommendedName>
        <fullName evidence="7 14">Ribonuclease HII</fullName>
        <shortName evidence="14">RNase HII</shortName>
        <ecNumber evidence="6 14">3.1.26.4</ecNumber>
    </recommendedName>
</protein>
<dbReference type="EMBL" id="QAYC01000021">
    <property type="protein sequence ID" value="PTW43760.1"/>
    <property type="molecule type" value="Genomic_DNA"/>
</dbReference>
<dbReference type="GO" id="GO:0004523">
    <property type="term" value="F:RNA-DNA hybrid ribonuclease activity"/>
    <property type="evidence" value="ECO:0007669"/>
    <property type="project" value="UniProtKB-UniRule"/>
</dbReference>
<evidence type="ECO:0000313" key="18">
    <source>
        <dbReference type="EMBL" id="PTW43760.1"/>
    </source>
</evidence>
<dbReference type="PANTHER" id="PTHR10954:SF18">
    <property type="entry name" value="RIBONUCLEASE HII"/>
    <property type="match status" value="1"/>
</dbReference>
<evidence type="ECO:0000256" key="9">
    <source>
        <dbReference type="ARBA" id="ARBA00022722"/>
    </source>
</evidence>
<gene>
    <name evidence="14" type="primary">rnhB</name>
    <name evidence="18" type="ORF">C8N38_12113</name>
</gene>
<evidence type="ECO:0000256" key="16">
    <source>
        <dbReference type="RuleBase" id="RU003515"/>
    </source>
</evidence>